<evidence type="ECO:0000313" key="2">
    <source>
        <dbReference type="Proteomes" id="UP001500051"/>
    </source>
</evidence>
<dbReference type="EMBL" id="BAAAYX010000041">
    <property type="protein sequence ID" value="GAA3720601.1"/>
    <property type="molecule type" value="Genomic_DNA"/>
</dbReference>
<protein>
    <submittedName>
        <fullName evidence="1">Uncharacterized protein</fullName>
    </submittedName>
</protein>
<reference evidence="2" key="1">
    <citation type="journal article" date="2019" name="Int. J. Syst. Evol. Microbiol.">
        <title>The Global Catalogue of Microorganisms (GCM) 10K type strain sequencing project: providing services to taxonomists for standard genome sequencing and annotation.</title>
        <authorList>
            <consortium name="The Broad Institute Genomics Platform"/>
            <consortium name="The Broad Institute Genome Sequencing Center for Infectious Disease"/>
            <person name="Wu L."/>
            <person name="Ma J."/>
        </authorList>
    </citation>
    <scope>NUCLEOTIDE SEQUENCE [LARGE SCALE GENOMIC DNA]</scope>
    <source>
        <strain evidence="2">JCM 16548</strain>
    </source>
</reference>
<gene>
    <name evidence="1" type="ORF">GCM10022204_45790</name>
</gene>
<dbReference type="Proteomes" id="UP001500051">
    <property type="component" value="Unassembled WGS sequence"/>
</dbReference>
<accession>A0ABP7ENE5</accession>
<name>A0ABP7ENE5_9ACTN</name>
<proteinExistence type="predicted"/>
<keyword evidence="2" id="KW-1185">Reference proteome</keyword>
<comment type="caution">
    <text evidence="1">The sequence shown here is derived from an EMBL/GenBank/DDBJ whole genome shotgun (WGS) entry which is preliminary data.</text>
</comment>
<organism evidence="1 2">
    <name type="scientific">Microlunatus aurantiacus</name>
    <dbReference type="NCBI Taxonomy" id="446786"/>
    <lineage>
        <taxon>Bacteria</taxon>
        <taxon>Bacillati</taxon>
        <taxon>Actinomycetota</taxon>
        <taxon>Actinomycetes</taxon>
        <taxon>Propionibacteriales</taxon>
        <taxon>Propionibacteriaceae</taxon>
        <taxon>Microlunatus</taxon>
    </lineage>
</organism>
<evidence type="ECO:0000313" key="1">
    <source>
        <dbReference type="EMBL" id="GAA3720601.1"/>
    </source>
</evidence>
<sequence>MIDAMVDGVGRIALEARRVDAHAKFRRCRMASRATQMNPTVRIPAAVPIASFE</sequence>